<dbReference type="AlphaFoldDB" id="A0A815MY98"/>
<evidence type="ECO:0000313" key="1">
    <source>
        <dbReference type="EMBL" id="CAF1424561.1"/>
    </source>
</evidence>
<dbReference type="EMBL" id="CAJOBC010083720">
    <property type="protein sequence ID" value="CAF4305844.1"/>
    <property type="molecule type" value="Genomic_DNA"/>
</dbReference>
<dbReference type="Proteomes" id="UP000681722">
    <property type="component" value="Unassembled WGS sequence"/>
</dbReference>
<comment type="caution">
    <text evidence="1">The sequence shown here is derived from an EMBL/GenBank/DDBJ whole genome shotgun (WGS) entry which is preliminary data.</text>
</comment>
<dbReference type="EMBL" id="CAJNOQ010018290">
    <property type="protein sequence ID" value="CAF1424561.1"/>
    <property type="molecule type" value="Genomic_DNA"/>
</dbReference>
<gene>
    <name evidence="1" type="ORF">GPM918_LOCUS33806</name>
    <name evidence="2" type="ORF">SRO942_LOCUS34495</name>
</gene>
<dbReference type="Proteomes" id="UP000663829">
    <property type="component" value="Unassembled WGS sequence"/>
</dbReference>
<reference evidence="1" key="1">
    <citation type="submission" date="2021-02" db="EMBL/GenBank/DDBJ databases">
        <authorList>
            <person name="Nowell W R."/>
        </authorList>
    </citation>
    <scope>NUCLEOTIDE SEQUENCE</scope>
</reference>
<evidence type="ECO:0000313" key="3">
    <source>
        <dbReference type="Proteomes" id="UP000663829"/>
    </source>
</evidence>
<accession>A0A815MY98</accession>
<evidence type="ECO:0000313" key="2">
    <source>
        <dbReference type="EMBL" id="CAF4305844.1"/>
    </source>
</evidence>
<sequence>MSSTQYRRIVNQCDTGNANNVVYLNKDTDITIIWFDDNLDIVIREQIEHLHDKIIICLTNDHVTTSMDKTKNNKIILIVSGQYSRQTLTLFHNNPKIISFYIFYLNRNCTKICIRKQLCRLLTRLPTFKLFEKPNIPIDNSQCEPAAYLWYILKDALMEMETERKTDAAKQEMVNYCRTYYHSCTQYLRQIDEFEETYTSIDAVRCAMQEEVKILFDLSALFQITDVTLDGNKWIISS</sequence>
<protein>
    <submittedName>
        <fullName evidence="1">Uncharacterized protein</fullName>
    </submittedName>
</protein>
<proteinExistence type="predicted"/>
<name>A0A815MY98_9BILA</name>
<dbReference type="OrthoDB" id="10056667at2759"/>
<keyword evidence="3" id="KW-1185">Reference proteome</keyword>
<organism evidence="1 3">
    <name type="scientific">Didymodactylos carnosus</name>
    <dbReference type="NCBI Taxonomy" id="1234261"/>
    <lineage>
        <taxon>Eukaryota</taxon>
        <taxon>Metazoa</taxon>
        <taxon>Spiralia</taxon>
        <taxon>Gnathifera</taxon>
        <taxon>Rotifera</taxon>
        <taxon>Eurotatoria</taxon>
        <taxon>Bdelloidea</taxon>
        <taxon>Philodinida</taxon>
        <taxon>Philodinidae</taxon>
        <taxon>Didymodactylos</taxon>
    </lineage>
</organism>